<accession>A0AAV4A4J4</accession>
<evidence type="ECO:0000313" key="2">
    <source>
        <dbReference type="EMBL" id="GFO01561.1"/>
    </source>
</evidence>
<protein>
    <submittedName>
        <fullName evidence="2">Uncharacterized protein</fullName>
    </submittedName>
</protein>
<proteinExistence type="predicted"/>
<evidence type="ECO:0000256" key="1">
    <source>
        <dbReference type="SAM" id="MobiDB-lite"/>
    </source>
</evidence>
<dbReference type="Proteomes" id="UP000735302">
    <property type="component" value="Unassembled WGS sequence"/>
</dbReference>
<organism evidence="2 3">
    <name type="scientific">Plakobranchus ocellatus</name>
    <dbReference type="NCBI Taxonomy" id="259542"/>
    <lineage>
        <taxon>Eukaryota</taxon>
        <taxon>Metazoa</taxon>
        <taxon>Spiralia</taxon>
        <taxon>Lophotrochozoa</taxon>
        <taxon>Mollusca</taxon>
        <taxon>Gastropoda</taxon>
        <taxon>Heterobranchia</taxon>
        <taxon>Euthyneura</taxon>
        <taxon>Panpulmonata</taxon>
        <taxon>Sacoglossa</taxon>
        <taxon>Placobranchoidea</taxon>
        <taxon>Plakobranchidae</taxon>
        <taxon>Plakobranchus</taxon>
    </lineage>
</organism>
<gene>
    <name evidence="2" type="ORF">PoB_002806600</name>
</gene>
<feature type="region of interest" description="Disordered" evidence="1">
    <location>
        <begin position="195"/>
        <end position="216"/>
    </location>
</feature>
<comment type="caution">
    <text evidence="2">The sequence shown here is derived from an EMBL/GenBank/DDBJ whole genome shotgun (WGS) entry which is preliminary data.</text>
</comment>
<feature type="compositionally biased region" description="Basic residues" evidence="1">
    <location>
        <begin position="53"/>
        <end position="70"/>
    </location>
</feature>
<dbReference type="EMBL" id="BLXT01003408">
    <property type="protein sequence ID" value="GFO01561.1"/>
    <property type="molecule type" value="Genomic_DNA"/>
</dbReference>
<sequence>MSSSKQEKRPLSWFGLRLGSRRLKADQRNDQASKNSAVCLKDTEVEECNTSPKKGKLSKKFSKHSKKASKPQKQNCLEQTCSFENLPDIENENYQDLTKNMANLPQHSFRENFYSTNCGTKDEQFKANEQEDRTENMEEKGISIPCKTNSNLENVASLKTSNADSVKIVDTSSVSKVNNRFLKWNSPSILLSRSATLQDPPMGDKISSTDKPPIPSNTATTTLCSTSMAVSTETNSQSFLSTSNQGHTAQVTVATTITTTTFAAATAATAAATPAPTVKIPPRPRYNLDFLGDLQSKHKFSMAVGKQNDVANSGEDTATGIFHLHSHSAF</sequence>
<reference evidence="2 3" key="1">
    <citation type="journal article" date="2021" name="Elife">
        <title>Chloroplast acquisition without the gene transfer in kleptoplastic sea slugs, Plakobranchus ocellatus.</title>
        <authorList>
            <person name="Maeda T."/>
            <person name="Takahashi S."/>
            <person name="Yoshida T."/>
            <person name="Shimamura S."/>
            <person name="Takaki Y."/>
            <person name="Nagai Y."/>
            <person name="Toyoda A."/>
            <person name="Suzuki Y."/>
            <person name="Arimoto A."/>
            <person name="Ishii H."/>
            <person name="Satoh N."/>
            <person name="Nishiyama T."/>
            <person name="Hasebe M."/>
            <person name="Maruyama T."/>
            <person name="Minagawa J."/>
            <person name="Obokata J."/>
            <person name="Shigenobu S."/>
        </authorList>
    </citation>
    <scope>NUCLEOTIDE SEQUENCE [LARGE SCALE GENOMIC DNA]</scope>
</reference>
<dbReference type="AlphaFoldDB" id="A0AAV4A4J4"/>
<evidence type="ECO:0000313" key="3">
    <source>
        <dbReference type="Proteomes" id="UP000735302"/>
    </source>
</evidence>
<name>A0AAV4A4J4_9GAST</name>
<keyword evidence="3" id="KW-1185">Reference proteome</keyword>
<feature type="region of interest" description="Disordered" evidence="1">
    <location>
        <begin position="45"/>
        <end position="71"/>
    </location>
</feature>